<dbReference type="Gene3D" id="3.90.1200.10">
    <property type="match status" value="1"/>
</dbReference>
<evidence type="ECO:0000313" key="3">
    <source>
        <dbReference type="Proteomes" id="UP000824201"/>
    </source>
</evidence>
<dbReference type="InterPro" id="IPR002575">
    <property type="entry name" value="Aminoglycoside_PTrfase"/>
</dbReference>
<name>A0A9D1ECF1_9FIRM</name>
<dbReference type="SUPFAM" id="SSF56112">
    <property type="entry name" value="Protein kinase-like (PK-like)"/>
    <property type="match status" value="1"/>
</dbReference>
<organism evidence="2 3">
    <name type="scientific">Candidatus Fimimorpha faecalis</name>
    <dbReference type="NCBI Taxonomy" id="2840824"/>
    <lineage>
        <taxon>Bacteria</taxon>
        <taxon>Bacillati</taxon>
        <taxon>Bacillota</taxon>
        <taxon>Clostridia</taxon>
        <taxon>Eubacteriales</taxon>
        <taxon>Candidatus Fimimorpha</taxon>
    </lineage>
</organism>
<dbReference type="InterPro" id="IPR011009">
    <property type="entry name" value="Kinase-like_dom_sf"/>
</dbReference>
<gene>
    <name evidence="2" type="ORF">IAC96_01515</name>
</gene>
<dbReference type="PANTHER" id="PTHR21310">
    <property type="entry name" value="AMINOGLYCOSIDE PHOSPHOTRANSFERASE-RELATED-RELATED"/>
    <property type="match status" value="1"/>
</dbReference>
<accession>A0A9D1ECF1</accession>
<protein>
    <submittedName>
        <fullName evidence="2">Phosphotransferase</fullName>
    </submittedName>
</protein>
<evidence type="ECO:0000259" key="1">
    <source>
        <dbReference type="Pfam" id="PF01636"/>
    </source>
</evidence>
<dbReference type="Proteomes" id="UP000824201">
    <property type="component" value="Unassembled WGS sequence"/>
</dbReference>
<sequence>MILTEKKVLVTRPHKIVYRDGDRIVKVFSKGHGKANVFNEALCHTRVEESGLDIPKVLEVSTFEDQWAIAIEYVEGKTLAQLMEENPDKVEQYINQFVDLQIKMSSCKVNRLTFQKDKFSRKINSLKDTIDATARYELCTRLNSMPAHTKLCHGDFNPTNVIVKEDGSMAIVDWSHATQGNASGDAAITYQEFALKNPDLADYYLDVFCKKTDTAKQYVQKWLPITAAARLTQIITEEEKQFLMRWIDVIDFQ</sequence>
<proteinExistence type="predicted"/>
<evidence type="ECO:0000313" key="2">
    <source>
        <dbReference type="EMBL" id="HIR87605.1"/>
    </source>
</evidence>
<reference evidence="2" key="2">
    <citation type="journal article" date="2021" name="PeerJ">
        <title>Extensive microbial diversity within the chicken gut microbiome revealed by metagenomics and culture.</title>
        <authorList>
            <person name="Gilroy R."/>
            <person name="Ravi A."/>
            <person name="Getino M."/>
            <person name="Pursley I."/>
            <person name="Horton D.L."/>
            <person name="Alikhan N.F."/>
            <person name="Baker D."/>
            <person name="Gharbi K."/>
            <person name="Hall N."/>
            <person name="Watson M."/>
            <person name="Adriaenssens E.M."/>
            <person name="Foster-Nyarko E."/>
            <person name="Jarju S."/>
            <person name="Secka A."/>
            <person name="Antonio M."/>
            <person name="Oren A."/>
            <person name="Chaudhuri R.R."/>
            <person name="La Ragione R."/>
            <person name="Hildebrand F."/>
            <person name="Pallen M.J."/>
        </authorList>
    </citation>
    <scope>NUCLEOTIDE SEQUENCE</scope>
    <source>
        <strain evidence="2">ChiW13-3771</strain>
    </source>
</reference>
<dbReference type="Pfam" id="PF01636">
    <property type="entry name" value="APH"/>
    <property type="match status" value="1"/>
</dbReference>
<reference evidence="2" key="1">
    <citation type="submission" date="2020-10" db="EMBL/GenBank/DDBJ databases">
        <authorList>
            <person name="Gilroy R."/>
        </authorList>
    </citation>
    <scope>NUCLEOTIDE SEQUENCE</scope>
    <source>
        <strain evidence="2">ChiW13-3771</strain>
    </source>
</reference>
<comment type="caution">
    <text evidence="2">The sequence shown here is derived from an EMBL/GenBank/DDBJ whole genome shotgun (WGS) entry which is preliminary data.</text>
</comment>
<dbReference type="AlphaFoldDB" id="A0A9D1ECF1"/>
<dbReference type="EMBL" id="DVHN01000015">
    <property type="protein sequence ID" value="HIR87605.1"/>
    <property type="molecule type" value="Genomic_DNA"/>
</dbReference>
<dbReference type="InterPro" id="IPR051678">
    <property type="entry name" value="AGP_Transferase"/>
</dbReference>
<feature type="domain" description="Aminoglycoside phosphotransferase" evidence="1">
    <location>
        <begin position="19"/>
        <end position="205"/>
    </location>
</feature>